<dbReference type="InterPro" id="IPR019489">
    <property type="entry name" value="Clp_ATPase_C"/>
</dbReference>
<dbReference type="GO" id="GO:0008233">
    <property type="term" value="F:peptidase activity"/>
    <property type="evidence" value="ECO:0007669"/>
    <property type="project" value="UniProtKB-KW"/>
</dbReference>
<feature type="compositionally biased region" description="Low complexity" evidence="5">
    <location>
        <begin position="236"/>
        <end position="248"/>
    </location>
</feature>
<sequence>MSSAARCGRIILGHVRPRSGSSVNRLKLPLRGQQNNGYQLSSRVLTMTRLMSSSSGGGDEVGGGGDDKKSKNVSAGGSKGSGDKGKGGKKGNNQLCCPKCGDPCTHVETFVSSTRFVKCEKCHHFFVVLSETDSKKSFKEFRDEKLTQKKKSPPPPRKIYEFLDRYVVGQEHAKKVLSVAVYNHYKRIYHNIPAASGNTAQKQPETAVTQPGQHYPHTFSPRDMLQIAVTGPLGPSGTTQQSQTSTSQEETAKKSDILDAGTHELQLEKSNILMLGPTGSGKTLLAQTLARCLDVPFAICDCTTLTQAGYVGEDIESVIAKLLQDANYNIEKAQQGIVFLDEVDKIGSVPGIHQLRDVGGEGVQQGMLKLLEGTVVSVPERNSRKLRGETVQVDTTNILFVASGAFNGLDRIISRRKNEKYLGFGTLKSGKEGRRAASEADVKSQTESSNAVQDNEEKDAFLKQVEARDMIEFGMIPEFVGRLPVVVPFHSLTEDMLVRILVEPRNALVPQYQALFGMDKIHLDVQDDARRAISRLALERKTGARGLRAIMETILLDSMFEVPGSDVTSVIVNANVVKGEEPATYIRSPKASKEDSEVSEDSGCEEEEALKLSQS</sequence>
<dbReference type="NCBIfam" id="NF003745">
    <property type="entry name" value="PRK05342.1"/>
    <property type="match status" value="1"/>
</dbReference>
<dbReference type="RefSeq" id="XP_005102304.1">
    <property type="nucleotide sequence ID" value="XM_005102247.3"/>
</dbReference>
<protein>
    <submittedName>
        <fullName evidence="8">ATP-dependent Clp protease ATP-binding subunit clpX-like, mitochondrial</fullName>
    </submittedName>
</protein>
<dbReference type="Pfam" id="PF07724">
    <property type="entry name" value="AAA_2"/>
    <property type="match status" value="1"/>
</dbReference>
<keyword evidence="2" id="KW-0547">Nucleotide-binding</keyword>
<accession>A0ABM0JV83</accession>
<dbReference type="InterPro" id="IPR059067">
    <property type="entry name" value="Znf_ribbon_CLPX-like"/>
</dbReference>
<feature type="region of interest" description="Disordered" evidence="5">
    <location>
        <begin position="434"/>
        <end position="455"/>
    </location>
</feature>
<dbReference type="InterPro" id="IPR050052">
    <property type="entry name" value="ATP-dep_Clp_protease_ClpX"/>
</dbReference>
<dbReference type="InterPro" id="IPR003593">
    <property type="entry name" value="AAA+_ATPase"/>
</dbReference>
<evidence type="ECO:0000256" key="1">
    <source>
        <dbReference type="ARBA" id="ARBA00022723"/>
    </source>
</evidence>
<feature type="region of interest" description="Disordered" evidence="5">
    <location>
        <begin position="228"/>
        <end position="254"/>
    </location>
</feature>
<dbReference type="Pfam" id="PF26040">
    <property type="entry name" value="Zn_ribbon_CLPX_N"/>
    <property type="match status" value="1"/>
</dbReference>
<dbReference type="PANTHER" id="PTHR48102:SF7">
    <property type="entry name" value="ATP-DEPENDENT CLP PROTEASE ATP-BINDING SUBUNIT CLPX-LIKE, MITOCHONDRIAL"/>
    <property type="match status" value="1"/>
</dbReference>
<keyword evidence="4 8" id="KW-0067">ATP-binding</keyword>
<dbReference type="InterPro" id="IPR059188">
    <property type="entry name" value="Znf_CLPX-like"/>
</dbReference>
<keyword evidence="7" id="KW-1185">Reference proteome</keyword>
<dbReference type="Pfam" id="PF10431">
    <property type="entry name" value="ClpB_D2-small"/>
    <property type="match status" value="1"/>
</dbReference>
<evidence type="ECO:0000313" key="8">
    <source>
        <dbReference type="RefSeq" id="XP_005102304.1"/>
    </source>
</evidence>
<organism evidence="7 8">
    <name type="scientific">Aplysia californica</name>
    <name type="common">California sea hare</name>
    <dbReference type="NCBI Taxonomy" id="6500"/>
    <lineage>
        <taxon>Eukaryota</taxon>
        <taxon>Metazoa</taxon>
        <taxon>Spiralia</taxon>
        <taxon>Lophotrochozoa</taxon>
        <taxon>Mollusca</taxon>
        <taxon>Gastropoda</taxon>
        <taxon>Heterobranchia</taxon>
        <taxon>Euthyneura</taxon>
        <taxon>Tectipleura</taxon>
        <taxon>Aplysiida</taxon>
        <taxon>Aplysioidea</taxon>
        <taxon>Aplysiidae</taxon>
        <taxon>Aplysia</taxon>
    </lineage>
</organism>
<dbReference type="GO" id="GO:0005524">
    <property type="term" value="F:ATP binding"/>
    <property type="evidence" value="ECO:0007669"/>
    <property type="project" value="UniProtKB-KW"/>
</dbReference>
<feature type="domain" description="ClpX-type ZB" evidence="6">
    <location>
        <begin position="85"/>
        <end position="138"/>
    </location>
</feature>
<keyword evidence="8" id="KW-0378">Hydrolase</keyword>
<feature type="compositionally biased region" description="Gly residues" evidence="5">
    <location>
        <begin position="55"/>
        <end position="64"/>
    </location>
</feature>
<evidence type="ECO:0000256" key="2">
    <source>
        <dbReference type="ARBA" id="ARBA00022741"/>
    </source>
</evidence>
<dbReference type="Gene3D" id="1.10.8.60">
    <property type="match status" value="1"/>
</dbReference>
<dbReference type="InterPro" id="IPR003959">
    <property type="entry name" value="ATPase_AAA_core"/>
</dbReference>
<gene>
    <name evidence="8" type="primary">LOC101853707</name>
</gene>
<dbReference type="PANTHER" id="PTHR48102">
    <property type="entry name" value="ATP-DEPENDENT CLP PROTEASE ATP-BINDING SUBUNIT CLPX-LIKE, MITOCHONDRIAL-RELATED"/>
    <property type="match status" value="1"/>
</dbReference>
<dbReference type="GO" id="GO:0006508">
    <property type="term" value="P:proteolysis"/>
    <property type="evidence" value="ECO:0007669"/>
    <property type="project" value="UniProtKB-KW"/>
</dbReference>
<evidence type="ECO:0000259" key="6">
    <source>
        <dbReference type="PROSITE" id="PS51902"/>
    </source>
</evidence>
<proteinExistence type="predicted"/>
<name>A0ABM0JV83_APLCA</name>
<feature type="compositionally biased region" description="Polar residues" evidence="5">
    <location>
        <begin position="196"/>
        <end position="212"/>
    </location>
</feature>
<dbReference type="InterPro" id="IPR027417">
    <property type="entry name" value="P-loop_NTPase"/>
</dbReference>
<dbReference type="SMART" id="SM01086">
    <property type="entry name" value="ClpB_D2-small"/>
    <property type="match status" value="1"/>
</dbReference>
<evidence type="ECO:0000256" key="3">
    <source>
        <dbReference type="ARBA" id="ARBA00022833"/>
    </source>
</evidence>
<feature type="region of interest" description="Disordered" evidence="5">
    <location>
        <begin position="51"/>
        <end position="90"/>
    </location>
</feature>
<dbReference type="SMART" id="SM00382">
    <property type="entry name" value="AAA"/>
    <property type="match status" value="1"/>
</dbReference>
<keyword evidence="3" id="KW-0862">Zinc</keyword>
<feature type="region of interest" description="Disordered" evidence="5">
    <location>
        <begin position="587"/>
        <end position="615"/>
    </location>
</feature>
<dbReference type="Proteomes" id="UP000694888">
    <property type="component" value="Unplaced"/>
</dbReference>
<evidence type="ECO:0000256" key="4">
    <source>
        <dbReference type="ARBA" id="ARBA00022840"/>
    </source>
</evidence>
<feature type="compositionally biased region" description="Basic and acidic residues" evidence="5">
    <location>
        <begin position="434"/>
        <end position="444"/>
    </location>
</feature>
<dbReference type="GeneID" id="101853707"/>
<evidence type="ECO:0000256" key="5">
    <source>
        <dbReference type="SAM" id="MobiDB-lite"/>
    </source>
</evidence>
<dbReference type="CDD" id="cd19497">
    <property type="entry name" value="RecA-like_ClpX"/>
    <property type="match status" value="1"/>
</dbReference>
<dbReference type="Gene3D" id="3.40.50.300">
    <property type="entry name" value="P-loop containing nucleotide triphosphate hydrolases"/>
    <property type="match status" value="1"/>
</dbReference>
<feature type="compositionally biased region" description="Acidic residues" evidence="5">
    <location>
        <begin position="597"/>
        <end position="608"/>
    </location>
</feature>
<dbReference type="PROSITE" id="PS51902">
    <property type="entry name" value="CLPX_ZB"/>
    <property type="match status" value="1"/>
</dbReference>
<evidence type="ECO:0000313" key="7">
    <source>
        <dbReference type="Proteomes" id="UP000694888"/>
    </source>
</evidence>
<feature type="region of interest" description="Disordered" evidence="5">
    <location>
        <begin position="196"/>
        <end position="216"/>
    </location>
</feature>
<dbReference type="SUPFAM" id="SSF52540">
    <property type="entry name" value="P-loop containing nucleoside triphosphate hydrolases"/>
    <property type="match status" value="1"/>
</dbReference>
<reference evidence="8" key="1">
    <citation type="submission" date="2025-08" db="UniProtKB">
        <authorList>
            <consortium name="RefSeq"/>
        </authorList>
    </citation>
    <scope>IDENTIFICATION</scope>
</reference>
<keyword evidence="1" id="KW-0479">Metal-binding</keyword>
<keyword evidence="8" id="KW-0645">Protease</keyword>